<protein>
    <submittedName>
        <fullName evidence="2">Uncharacterized protein</fullName>
    </submittedName>
</protein>
<accession>A0ABN8HPL6</accession>
<gene>
    <name evidence="2" type="ORF">IPOD504_LOCUS792</name>
</gene>
<evidence type="ECO:0000313" key="2">
    <source>
        <dbReference type="EMBL" id="CAH2035983.1"/>
    </source>
</evidence>
<sequence>MMAFKLQPSIEPSSYWCSQHCEGTALKAIKLYLGAINTESFVEFTSGNAADRAALARLACCPCPGNVAAPGKSLPLICLVPRDGKSKRADVDKPQPSATSPATSPTQDFPLLDEEYIKKHFKLPPRPLYLDPFRFIWHSCKKSDKKETGRELKRGGGPLNKPKPWLLSRHTDFDLLSQW</sequence>
<dbReference type="EMBL" id="OW152813">
    <property type="protein sequence ID" value="CAH2035983.1"/>
    <property type="molecule type" value="Genomic_DNA"/>
</dbReference>
<keyword evidence="3" id="KW-1185">Reference proteome</keyword>
<feature type="region of interest" description="Disordered" evidence="1">
    <location>
        <begin position="86"/>
        <end position="108"/>
    </location>
</feature>
<reference evidence="2" key="1">
    <citation type="submission" date="2022-03" db="EMBL/GenBank/DDBJ databases">
        <authorList>
            <person name="Martin H S."/>
        </authorList>
    </citation>
    <scope>NUCLEOTIDE SEQUENCE</scope>
</reference>
<dbReference type="Proteomes" id="UP000837857">
    <property type="component" value="Chromosome 1"/>
</dbReference>
<evidence type="ECO:0000256" key="1">
    <source>
        <dbReference type="SAM" id="MobiDB-lite"/>
    </source>
</evidence>
<name>A0ABN8HPL6_9NEOP</name>
<organism evidence="2 3">
    <name type="scientific">Iphiclides podalirius</name>
    <name type="common">scarce swallowtail</name>
    <dbReference type="NCBI Taxonomy" id="110791"/>
    <lineage>
        <taxon>Eukaryota</taxon>
        <taxon>Metazoa</taxon>
        <taxon>Ecdysozoa</taxon>
        <taxon>Arthropoda</taxon>
        <taxon>Hexapoda</taxon>
        <taxon>Insecta</taxon>
        <taxon>Pterygota</taxon>
        <taxon>Neoptera</taxon>
        <taxon>Endopterygota</taxon>
        <taxon>Lepidoptera</taxon>
        <taxon>Glossata</taxon>
        <taxon>Ditrysia</taxon>
        <taxon>Papilionoidea</taxon>
        <taxon>Papilionidae</taxon>
        <taxon>Papilioninae</taxon>
        <taxon>Iphiclides</taxon>
    </lineage>
</organism>
<feature type="compositionally biased region" description="Low complexity" evidence="1">
    <location>
        <begin position="94"/>
        <end position="107"/>
    </location>
</feature>
<evidence type="ECO:0000313" key="3">
    <source>
        <dbReference type="Proteomes" id="UP000837857"/>
    </source>
</evidence>
<proteinExistence type="predicted"/>
<feature type="non-terminal residue" evidence="2">
    <location>
        <position position="1"/>
    </location>
</feature>